<organism evidence="1 2">
    <name type="scientific">Hucho hucho</name>
    <name type="common">huchen</name>
    <dbReference type="NCBI Taxonomy" id="62062"/>
    <lineage>
        <taxon>Eukaryota</taxon>
        <taxon>Metazoa</taxon>
        <taxon>Chordata</taxon>
        <taxon>Craniata</taxon>
        <taxon>Vertebrata</taxon>
        <taxon>Euteleostomi</taxon>
        <taxon>Actinopterygii</taxon>
        <taxon>Neopterygii</taxon>
        <taxon>Teleostei</taxon>
        <taxon>Protacanthopterygii</taxon>
        <taxon>Salmoniformes</taxon>
        <taxon>Salmonidae</taxon>
        <taxon>Salmoninae</taxon>
        <taxon>Hucho</taxon>
    </lineage>
</organism>
<proteinExistence type="predicted"/>
<accession>A0A4W5JKK3</accession>
<dbReference type="Ensembl" id="ENSHHUT00000000213.1">
    <property type="protein sequence ID" value="ENSHHUP00000000209.1"/>
    <property type="gene ID" value="ENSHHUG00000000163.1"/>
</dbReference>
<dbReference type="STRING" id="62062.ENSHHUP00000000209"/>
<name>A0A4W5JKK3_9TELE</name>
<dbReference type="Proteomes" id="UP000314982">
    <property type="component" value="Unassembled WGS sequence"/>
</dbReference>
<reference evidence="1" key="2">
    <citation type="submission" date="2025-08" db="UniProtKB">
        <authorList>
            <consortium name="Ensembl"/>
        </authorList>
    </citation>
    <scope>IDENTIFICATION</scope>
</reference>
<dbReference type="AlphaFoldDB" id="A0A4W5JKK3"/>
<keyword evidence="2" id="KW-1185">Reference proteome</keyword>
<evidence type="ECO:0000313" key="1">
    <source>
        <dbReference type="Ensembl" id="ENSHHUP00000000209.1"/>
    </source>
</evidence>
<reference evidence="1" key="3">
    <citation type="submission" date="2025-09" db="UniProtKB">
        <authorList>
            <consortium name="Ensembl"/>
        </authorList>
    </citation>
    <scope>IDENTIFICATION</scope>
</reference>
<evidence type="ECO:0000313" key="2">
    <source>
        <dbReference type="Proteomes" id="UP000314982"/>
    </source>
</evidence>
<protein>
    <submittedName>
        <fullName evidence="1">Uncharacterized protein</fullName>
    </submittedName>
</protein>
<sequence length="82" mass="9225">MHTLQTMLSPQPPLLNPLYIYESKMALLTRVAKTGQGAVEQLRCGLVTHVFNMVPDSDSHRGIHQCSSPALWTATDRSYYLH</sequence>
<reference evidence="2" key="1">
    <citation type="submission" date="2018-06" db="EMBL/GenBank/DDBJ databases">
        <title>Genome assembly of Danube salmon.</title>
        <authorList>
            <person name="Macqueen D.J."/>
            <person name="Gundappa M.K."/>
        </authorList>
    </citation>
    <scope>NUCLEOTIDE SEQUENCE [LARGE SCALE GENOMIC DNA]</scope>
</reference>